<name>A0A9P6KMN8_9PLEO</name>
<dbReference type="OrthoDB" id="4932058at2759"/>
<dbReference type="SUPFAM" id="SSF54197">
    <property type="entry name" value="HIT-like"/>
    <property type="match status" value="1"/>
</dbReference>
<proteinExistence type="predicted"/>
<dbReference type="Gene3D" id="3.30.428.30">
    <property type="entry name" value="HIT family - CDH-like"/>
    <property type="match status" value="1"/>
</dbReference>
<evidence type="ECO:0000313" key="3">
    <source>
        <dbReference type="Proteomes" id="UP000756921"/>
    </source>
</evidence>
<comment type="caution">
    <text evidence="2">The sequence shown here is derived from an EMBL/GenBank/DDBJ whole genome shotgun (WGS) entry which is preliminary data.</text>
</comment>
<accession>A0A9P6KMN8</accession>
<dbReference type="EMBL" id="WJXW01000011">
    <property type="protein sequence ID" value="KAF9731906.1"/>
    <property type="molecule type" value="Genomic_DNA"/>
</dbReference>
<dbReference type="InterPro" id="IPR036265">
    <property type="entry name" value="HIT-like_sf"/>
</dbReference>
<reference evidence="2" key="1">
    <citation type="journal article" date="2020" name="Mol. Plant Microbe Interact.">
        <title>Genome Sequence of the Biocontrol Agent Coniothyrium minitans strain Conio (IMI 134523).</title>
        <authorList>
            <person name="Patel D."/>
            <person name="Shittu T.A."/>
            <person name="Baroncelli R."/>
            <person name="Muthumeenakshi S."/>
            <person name="Osborne T.H."/>
            <person name="Janganan T.K."/>
            <person name="Sreenivasaprasad S."/>
        </authorList>
    </citation>
    <scope>NUCLEOTIDE SEQUENCE</scope>
    <source>
        <strain evidence="2">Conio</strain>
    </source>
</reference>
<dbReference type="Proteomes" id="UP000756921">
    <property type="component" value="Unassembled WGS sequence"/>
</dbReference>
<sequence>MHITIFTTFLPVLLLLPWKIGAANPICSTPEIESGSVSGCDCGDKVTAFDEAGCVAQTDPNCNNEALKASLVVGHQGCVAKNLPCGNGCGLYFGGVCRCLKGAPDCIRRGDWWLLNAHELISTPKVIPGIIELGTENAGWRLGQELLSGDNITINGLLATRKNGALAVNSVHQRDQDQIHIHVCDASSSALRTYLSTKVRREDFPPSGAPSPLPTDFGSKFPKGSVLCQAAANKKDDTIDVAHVANNYITRANKCDKDYVGAGLITDTNDYSWVCLTTDKNSATSVLFCKTP</sequence>
<feature type="chain" id="PRO_5040228780" evidence="1">
    <location>
        <begin position="23"/>
        <end position="292"/>
    </location>
</feature>
<keyword evidence="1" id="KW-0732">Signal</keyword>
<keyword evidence="3" id="KW-1185">Reference proteome</keyword>
<dbReference type="AlphaFoldDB" id="A0A9P6KMN8"/>
<evidence type="ECO:0000256" key="1">
    <source>
        <dbReference type="SAM" id="SignalP"/>
    </source>
</evidence>
<gene>
    <name evidence="2" type="ORF">PMIN01_09835</name>
</gene>
<feature type="signal peptide" evidence="1">
    <location>
        <begin position="1"/>
        <end position="22"/>
    </location>
</feature>
<evidence type="ECO:0000313" key="2">
    <source>
        <dbReference type="EMBL" id="KAF9731906.1"/>
    </source>
</evidence>
<protein>
    <submittedName>
        <fullName evidence="2">Uncharacterized protein</fullName>
    </submittedName>
</protein>
<organism evidence="2 3">
    <name type="scientific">Paraphaeosphaeria minitans</name>
    <dbReference type="NCBI Taxonomy" id="565426"/>
    <lineage>
        <taxon>Eukaryota</taxon>
        <taxon>Fungi</taxon>
        <taxon>Dikarya</taxon>
        <taxon>Ascomycota</taxon>
        <taxon>Pezizomycotina</taxon>
        <taxon>Dothideomycetes</taxon>
        <taxon>Pleosporomycetidae</taxon>
        <taxon>Pleosporales</taxon>
        <taxon>Massarineae</taxon>
        <taxon>Didymosphaeriaceae</taxon>
        <taxon>Paraphaeosphaeria</taxon>
    </lineage>
</organism>